<accession>A0A2I2YB50</accession>
<dbReference type="GeneTree" id="ENSGT00940000156344"/>
<evidence type="ECO:0000313" key="3">
    <source>
        <dbReference type="Proteomes" id="UP000001519"/>
    </source>
</evidence>
<keyword evidence="3" id="KW-1185">Reference proteome</keyword>
<feature type="signal peptide" evidence="1">
    <location>
        <begin position="1"/>
        <end position="22"/>
    </location>
</feature>
<dbReference type="Proteomes" id="UP000001519">
    <property type="component" value="Chromosome 4"/>
</dbReference>
<keyword evidence="1" id="KW-0732">Signal</keyword>
<dbReference type="EMBL" id="CABD030034406">
    <property type="status" value="NOT_ANNOTATED_CDS"/>
    <property type="molecule type" value="Genomic_DNA"/>
</dbReference>
<gene>
    <name evidence="2" type="primary">GLRB</name>
</gene>
<proteinExistence type="predicted"/>
<organism evidence="2 3">
    <name type="scientific">Gorilla gorilla gorilla</name>
    <name type="common">Western lowland gorilla</name>
    <dbReference type="NCBI Taxonomy" id="9595"/>
    <lineage>
        <taxon>Eukaryota</taxon>
        <taxon>Metazoa</taxon>
        <taxon>Chordata</taxon>
        <taxon>Craniata</taxon>
        <taxon>Vertebrata</taxon>
        <taxon>Euteleostomi</taxon>
        <taxon>Mammalia</taxon>
        <taxon>Eutheria</taxon>
        <taxon>Euarchontoglires</taxon>
        <taxon>Primates</taxon>
        <taxon>Haplorrhini</taxon>
        <taxon>Catarrhini</taxon>
        <taxon>Hominidae</taxon>
        <taxon>Gorilla</taxon>
    </lineage>
</organism>
<feature type="chain" id="PRO_5014154641" evidence="1">
    <location>
        <begin position="23"/>
        <end position="56"/>
    </location>
</feature>
<evidence type="ECO:0000313" key="2">
    <source>
        <dbReference type="Ensembl" id="ENSGGOP00000032148.1"/>
    </source>
</evidence>
<name>A0A2I2YB50_GORGO</name>
<dbReference type="Bgee" id="ENSGGOG00000026195">
    <property type="expression patterns" value="Expressed in frontal cortex and 6 other cell types or tissues"/>
</dbReference>
<protein>
    <submittedName>
        <fullName evidence="2">Glycine receptor beta</fullName>
    </submittedName>
</protein>
<dbReference type="Ensembl" id="ENSGGOT00000057813.1">
    <property type="protein sequence ID" value="ENSGGOP00000032148.1"/>
    <property type="gene ID" value="ENSGGOG00000026195.2"/>
</dbReference>
<reference evidence="2 3" key="2">
    <citation type="journal article" date="2012" name="Nature">
        <title>Insights into hominid evolution from the gorilla genome sequence.</title>
        <authorList>
            <person name="Scally A."/>
            <person name="Dutheil J.Y."/>
            <person name="Hillier L.W."/>
            <person name="Jordan G.E."/>
            <person name="Goodhead I."/>
            <person name="Herrero J."/>
            <person name="Hobolth A."/>
            <person name="Lappalainen T."/>
            <person name="Mailund T."/>
            <person name="Marques-Bonet T."/>
            <person name="McCarthy S."/>
            <person name="Montgomery S.H."/>
            <person name="Schwalie P.C."/>
            <person name="Tang Y.A."/>
            <person name="Ward M.C."/>
            <person name="Xue Y."/>
            <person name="Yngvadottir B."/>
            <person name="Alkan C."/>
            <person name="Andersen L.N."/>
            <person name="Ayub Q."/>
            <person name="Ball E.V."/>
            <person name="Beal K."/>
            <person name="Bradley B.J."/>
            <person name="Chen Y."/>
            <person name="Clee C.M."/>
            <person name="Fitzgerald S."/>
            <person name="Graves T.A."/>
            <person name="Gu Y."/>
            <person name="Heath P."/>
            <person name="Heger A."/>
            <person name="Karakoc E."/>
            <person name="Kolb-Kokocinski A."/>
            <person name="Laird G.K."/>
            <person name="Lunter G."/>
            <person name="Meader S."/>
            <person name="Mort M."/>
            <person name="Mullikin J.C."/>
            <person name="Munch K."/>
            <person name="O'Connor T.D."/>
            <person name="Phillips A.D."/>
            <person name="Prado-Martinez J."/>
            <person name="Rogers A.S."/>
            <person name="Sajjadian S."/>
            <person name="Schmidt D."/>
            <person name="Shaw K."/>
            <person name="Simpson J.T."/>
            <person name="Stenson P.D."/>
            <person name="Turner D.J."/>
            <person name="Vigilant L."/>
            <person name="Vilella A.J."/>
            <person name="Whitener W."/>
            <person name="Zhu B."/>
            <person name="Cooper D.N."/>
            <person name="de Jong P."/>
            <person name="Dermitzakis E.T."/>
            <person name="Eichler E.E."/>
            <person name="Flicek P."/>
            <person name="Goldman N."/>
            <person name="Mundy N.I."/>
            <person name="Ning Z."/>
            <person name="Odom D.T."/>
            <person name="Ponting C.P."/>
            <person name="Quail M.A."/>
            <person name="Ryder O.A."/>
            <person name="Searle S.M."/>
            <person name="Warren W.C."/>
            <person name="Wilson R.K."/>
            <person name="Schierup M.H."/>
            <person name="Rogers J."/>
            <person name="Tyler-Smith C."/>
            <person name="Durbin R."/>
        </authorList>
    </citation>
    <scope>NUCLEOTIDE SEQUENCE [LARGE SCALE GENOMIC DNA]</scope>
</reference>
<reference evidence="2" key="4">
    <citation type="submission" date="2025-09" db="UniProtKB">
        <authorList>
            <consortium name="Ensembl"/>
        </authorList>
    </citation>
    <scope>IDENTIFICATION</scope>
</reference>
<dbReference type="EMBL" id="CABD030034407">
    <property type="status" value="NOT_ANNOTATED_CDS"/>
    <property type="molecule type" value="Genomic_DNA"/>
</dbReference>
<reference evidence="2" key="3">
    <citation type="submission" date="2025-08" db="UniProtKB">
        <authorList>
            <consortium name="Ensembl"/>
        </authorList>
    </citation>
    <scope>IDENTIFICATION</scope>
</reference>
<evidence type="ECO:0000256" key="1">
    <source>
        <dbReference type="SAM" id="SignalP"/>
    </source>
</evidence>
<reference evidence="3" key="1">
    <citation type="submission" date="2011-05" db="EMBL/GenBank/DDBJ databases">
        <title>Insights into the evolution of the great apes provided by the gorilla genome.</title>
        <authorList>
            <person name="Scally A."/>
        </authorList>
    </citation>
    <scope>NUCLEOTIDE SEQUENCE [LARGE SCALE GENOMIC DNA]</scope>
</reference>
<dbReference type="EMBL" id="CABD030034408">
    <property type="status" value="NOT_ANNOTATED_CDS"/>
    <property type="molecule type" value="Genomic_DNA"/>
</dbReference>
<sequence length="56" mass="6418">MKFLLTTAFLILISLWVEEAYSKEKSSKKGKGKKKQYLCPSLVRPDAKKFVLLSLI</sequence>
<dbReference type="AlphaFoldDB" id="A0A2I2YB50"/>